<evidence type="ECO:0000313" key="2">
    <source>
        <dbReference type="Proteomes" id="UP000033099"/>
    </source>
</evidence>
<accession>A0AAU8TW27</accession>
<gene>
    <name evidence="1" type="ORF">VO64_4155</name>
</gene>
<dbReference type="Proteomes" id="UP000033099">
    <property type="component" value="Chromosome"/>
</dbReference>
<reference evidence="1 2" key="1">
    <citation type="journal article" date="2015" name="Genome Announc.">
        <title>Complete Genome Sequence of Biocontrol Strain Pseudomonas fluorescens LBUM223.</title>
        <authorList>
            <person name="Roquigny R."/>
            <person name="Arseneault T."/>
            <person name="Gadkar V.J."/>
            <person name="Novinscak A."/>
            <person name="Joly D.L."/>
            <person name="Filion M."/>
        </authorList>
    </citation>
    <scope>NUCLEOTIDE SEQUENCE [LARGE SCALE GENOMIC DNA]</scope>
    <source>
        <strain evidence="1 2">LBUM223</strain>
    </source>
</reference>
<dbReference type="EMBL" id="CP011117">
    <property type="protein sequence ID" value="AKA84701.1"/>
    <property type="molecule type" value="Genomic_DNA"/>
</dbReference>
<dbReference type="KEGG" id="pfb:VO64_4155"/>
<protein>
    <recommendedName>
        <fullName evidence="3">MarR family transcriptional regulator</fullName>
    </recommendedName>
</protein>
<evidence type="ECO:0008006" key="3">
    <source>
        <dbReference type="Google" id="ProtNLM"/>
    </source>
</evidence>
<dbReference type="Pfam" id="PF19619">
    <property type="entry name" value="DUF6124"/>
    <property type="match status" value="1"/>
</dbReference>
<dbReference type="AlphaFoldDB" id="A0AAU8TW27"/>
<sequence>MANKLAFDLEGPQRSLVLAIHQLIEMGGLLVERALEQVAPT</sequence>
<organism evidence="1 2">
    <name type="scientific">Pseudomonas synxantha</name>
    <dbReference type="NCBI Taxonomy" id="47883"/>
    <lineage>
        <taxon>Bacteria</taxon>
        <taxon>Pseudomonadati</taxon>
        <taxon>Pseudomonadota</taxon>
        <taxon>Gammaproteobacteria</taxon>
        <taxon>Pseudomonadales</taxon>
        <taxon>Pseudomonadaceae</taxon>
        <taxon>Pseudomonas</taxon>
    </lineage>
</organism>
<name>A0AAU8TW27_9PSED</name>
<evidence type="ECO:0000313" key="1">
    <source>
        <dbReference type="EMBL" id="AKA84701.1"/>
    </source>
</evidence>
<proteinExistence type="predicted"/>